<dbReference type="GO" id="GO:0005886">
    <property type="term" value="C:plasma membrane"/>
    <property type="evidence" value="ECO:0007669"/>
    <property type="project" value="UniProtKB-SubCell"/>
</dbReference>
<evidence type="ECO:0000256" key="3">
    <source>
        <dbReference type="ARBA" id="ARBA00022989"/>
    </source>
</evidence>
<evidence type="ECO:0000256" key="5">
    <source>
        <dbReference type="RuleBase" id="RU363032"/>
    </source>
</evidence>
<keyword evidence="4 5" id="KW-0472">Membrane</keyword>
<dbReference type="AlphaFoldDB" id="W4MAA8"/>
<comment type="caution">
    <text evidence="7">The sequence shown here is derived from an EMBL/GenBank/DDBJ whole genome shotgun (WGS) entry which is preliminary data.</text>
</comment>
<dbReference type="InterPro" id="IPR035906">
    <property type="entry name" value="MetI-like_sf"/>
</dbReference>
<dbReference type="EMBL" id="AZHX01000486">
    <property type="protein sequence ID" value="ETX07279.1"/>
    <property type="molecule type" value="Genomic_DNA"/>
</dbReference>
<accession>W4MAA8</accession>
<gene>
    <name evidence="7" type="ORF">ETSY2_12125</name>
</gene>
<evidence type="ECO:0000259" key="6">
    <source>
        <dbReference type="PROSITE" id="PS50928"/>
    </source>
</evidence>
<dbReference type="PANTHER" id="PTHR43839">
    <property type="entry name" value="OPPC IN A BINDING PROTEIN-DEPENDENT TRANSPORT SYSTEM"/>
    <property type="match status" value="1"/>
</dbReference>
<dbReference type="PROSITE" id="PS50928">
    <property type="entry name" value="ABC_TM1"/>
    <property type="match status" value="1"/>
</dbReference>
<feature type="transmembrane region" description="Helical" evidence="5">
    <location>
        <begin position="217"/>
        <end position="237"/>
    </location>
</feature>
<feature type="transmembrane region" description="Helical" evidence="5">
    <location>
        <begin position="37"/>
        <end position="59"/>
    </location>
</feature>
<dbReference type="Gene3D" id="1.10.3720.10">
    <property type="entry name" value="MetI-like"/>
    <property type="match status" value="1"/>
</dbReference>
<proteinExistence type="inferred from homology"/>
<dbReference type="Pfam" id="PF00528">
    <property type="entry name" value="BPD_transp_1"/>
    <property type="match status" value="1"/>
</dbReference>
<feature type="domain" description="ABC transmembrane type-1" evidence="6">
    <location>
        <begin position="178"/>
        <end position="374"/>
    </location>
</feature>
<name>W4MAA8_9BACT</name>
<keyword evidence="8" id="KW-1185">Reference proteome</keyword>
<comment type="similarity">
    <text evidence="5">Belongs to the binding-protein-dependent transport system permease family.</text>
</comment>
<dbReference type="InterPro" id="IPR025966">
    <property type="entry name" value="OppC_N"/>
</dbReference>
<dbReference type="HOGENOM" id="CLU_028518_1_0_7"/>
<dbReference type="CDD" id="cd06261">
    <property type="entry name" value="TM_PBP2"/>
    <property type="match status" value="1"/>
</dbReference>
<reference evidence="7 8" key="1">
    <citation type="journal article" date="2014" name="Nature">
        <title>An environmental bacterial taxon with a large and distinct metabolic repertoire.</title>
        <authorList>
            <person name="Wilson M.C."/>
            <person name="Mori T."/>
            <person name="Ruckert C."/>
            <person name="Uria A.R."/>
            <person name="Helf M.J."/>
            <person name="Takada K."/>
            <person name="Gernert C."/>
            <person name="Steffens U.A."/>
            <person name="Heycke N."/>
            <person name="Schmitt S."/>
            <person name="Rinke C."/>
            <person name="Helfrich E.J."/>
            <person name="Brachmann A.O."/>
            <person name="Gurgui C."/>
            <person name="Wakimoto T."/>
            <person name="Kracht M."/>
            <person name="Crusemann M."/>
            <person name="Hentschel U."/>
            <person name="Abe I."/>
            <person name="Matsunaga S."/>
            <person name="Kalinowski J."/>
            <person name="Takeyama H."/>
            <person name="Piel J."/>
        </authorList>
    </citation>
    <scope>NUCLEOTIDE SEQUENCE [LARGE SCALE GENOMIC DNA]</scope>
    <source>
        <strain evidence="8">TSY2</strain>
    </source>
</reference>
<keyword evidence="2 5" id="KW-0812">Transmembrane</keyword>
<sequence>MQGLMVKPKNKEEAAEPRPLTRTPFQRAMVRLRQNHLAMLGFWILVILYGSALFADFLAPYHYATGARKKSYNPPMILDIRFTGEDGLCWPYVYNTYYEFDAYQRKVWHEDTSVKYPIRFFAKGDEHKVLWLFPTRWHLIGLGNLDQYTGDPRNQPMLFLFGADGFGRDLFSRLLYGGRISLSIGLFGVAITFCLGMIIGGASGYFGGRTDLVIQRICEMLMLVPGFYLLLSLRAAIPTDWSSVQTYMAIIVILSFIGWAGLARTIRGLVLSIAQMEYVVAARAMGVKNGTIIIRHVLPNTFSYAIVAATMSIPGYVLGESGLSLIGLGISDPEASWGNLLAAAMDIAQIKFHPWILAPGFLIFLCVMSFNYLGDGLRDAFDPHGVQKSH</sequence>
<protein>
    <recommendedName>
        <fullName evidence="6">ABC transmembrane type-1 domain-containing protein</fullName>
    </recommendedName>
</protein>
<evidence type="ECO:0000256" key="2">
    <source>
        <dbReference type="ARBA" id="ARBA00022692"/>
    </source>
</evidence>
<comment type="subcellular location">
    <subcellularLocation>
        <location evidence="1 5">Cell membrane</location>
        <topology evidence="1 5">Multi-pass membrane protein</topology>
    </subcellularLocation>
</comment>
<dbReference type="Pfam" id="PF12911">
    <property type="entry name" value="OppC_N"/>
    <property type="match status" value="1"/>
</dbReference>
<evidence type="ECO:0000313" key="8">
    <source>
        <dbReference type="Proteomes" id="UP000019140"/>
    </source>
</evidence>
<keyword evidence="5" id="KW-0813">Transport</keyword>
<dbReference type="GO" id="GO:0055085">
    <property type="term" value="P:transmembrane transport"/>
    <property type="evidence" value="ECO:0007669"/>
    <property type="project" value="InterPro"/>
</dbReference>
<evidence type="ECO:0000256" key="4">
    <source>
        <dbReference type="ARBA" id="ARBA00023136"/>
    </source>
</evidence>
<dbReference type="PANTHER" id="PTHR43839:SF1">
    <property type="entry name" value="OPPC IN A BINDING PROTEIN-DEPENDENT TRANSPORT SYSTEM"/>
    <property type="match status" value="1"/>
</dbReference>
<keyword evidence="3 5" id="KW-1133">Transmembrane helix</keyword>
<dbReference type="InterPro" id="IPR000515">
    <property type="entry name" value="MetI-like"/>
</dbReference>
<dbReference type="SUPFAM" id="SSF161098">
    <property type="entry name" value="MetI-like"/>
    <property type="match status" value="1"/>
</dbReference>
<organism evidence="7 8">
    <name type="scientific">Candidatus Entotheonella gemina</name>
    <dbReference type="NCBI Taxonomy" id="1429439"/>
    <lineage>
        <taxon>Bacteria</taxon>
        <taxon>Pseudomonadati</taxon>
        <taxon>Nitrospinota/Tectimicrobiota group</taxon>
        <taxon>Candidatus Tectimicrobiota</taxon>
        <taxon>Candidatus Entotheonellia</taxon>
        <taxon>Candidatus Entotheonellales</taxon>
        <taxon>Candidatus Entotheonellaceae</taxon>
        <taxon>Candidatus Entotheonella</taxon>
    </lineage>
</organism>
<dbReference type="Proteomes" id="UP000019140">
    <property type="component" value="Unassembled WGS sequence"/>
</dbReference>
<evidence type="ECO:0000313" key="7">
    <source>
        <dbReference type="EMBL" id="ETX07279.1"/>
    </source>
</evidence>
<evidence type="ECO:0000256" key="1">
    <source>
        <dbReference type="ARBA" id="ARBA00004651"/>
    </source>
</evidence>
<feature type="transmembrane region" description="Helical" evidence="5">
    <location>
        <begin position="355"/>
        <end position="373"/>
    </location>
</feature>
<feature type="transmembrane region" description="Helical" evidence="5">
    <location>
        <begin position="180"/>
        <end position="205"/>
    </location>
</feature>
<feature type="transmembrane region" description="Helical" evidence="5">
    <location>
        <begin position="243"/>
        <end position="262"/>
    </location>
</feature>